<comment type="caution">
    <text evidence="2">The sequence shown here is derived from an EMBL/GenBank/DDBJ whole genome shotgun (WGS) entry which is preliminary data.</text>
</comment>
<evidence type="ECO:0000313" key="3">
    <source>
        <dbReference type="Proteomes" id="UP001311915"/>
    </source>
</evidence>
<feature type="signal peptide" evidence="1">
    <location>
        <begin position="1"/>
        <end position="25"/>
    </location>
</feature>
<feature type="chain" id="PRO_5043709721" evidence="1">
    <location>
        <begin position="26"/>
        <end position="95"/>
    </location>
</feature>
<name>A0AAV9KQR1_9SOLN</name>
<reference evidence="2 3" key="1">
    <citation type="submission" date="2023-10" db="EMBL/GenBank/DDBJ databases">
        <title>Genome-Wide Identification Analysis in wild type Solanum Pinnatisectum Reveals Some Genes Defensing Phytophthora Infestans.</title>
        <authorList>
            <person name="Sun C."/>
        </authorList>
    </citation>
    <scope>NUCLEOTIDE SEQUENCE [LARGE SCALE GENOMIC DNA]</scope>
    <source>
        <strain evidence="2">LQN</strain>
        <tissue evidence="2">Leaf</tissue>
    </source>
</reference>
<dbReference type="Proteomes" id="UP001311915">
    <property type="component" value="Unassembled WGS sequence"/>
</dbReference>
<evidence type="ECO:0000313" key="2">
    <source>
        <dbReference type="EMBL" id="KAK4715664.1"/>
    </source>
</evidence>
<dbReference type="EMBL" id="JAWPEI010000009">
    <property type="protein sequence ID" value="KAK4715664.1"/>
    <property type="molecule type" value="Genomic_DNA"/>
</dbReference>
<organism evidence="2 3">
    <name type="scientific">Solanum pinnatisectum</name>
    <name type="common">tansyleaf nightshade</name>
    <dbReference type="NCBI Taxonomy" id="50273"/>
    <lineage>
        <taxon>Eukaryota</taxon>
        <taxon>Viridiplantae</taxon>
        <taxon>Streptophyta</taxon>
        <taxon>Embryophyta</taxon>
        <taxon>Tracheophyta</taxon>
        <taxon>Spermatophyta</taxon>
        <taxon>Magnoliopsida</taxon>
        <taxon>eudicotyledons</taxon>
        <taxon>Gunneridae</taxon>
        <taxon>Pentapetalae</taxon>
        <taxon>asterids</taxon>
        <taxon>lamiids</taxon>
        <taxon>Solanales</taxon>
        <taxon>Solanaceae</taxon>
        <taxon>Solanoideae</taxon>
        <taxon>Solaneae</taxon>
        <taxon>Solanum</taxon>
    </lineage>
</organism>
<keyword evidence="3" id="KW-1185">Reference proteome</keyword>
<protein>
    <submittedName>
        <fullName evidence="2">Uncharacterized protein</fullName>
    </submittedName>
</protein>
<gene>
    <name evidence="2" type="ORF">R3W88_014002</name>
</gene>
<proteinExistence type="predicted"/>
<sequence>MEKTSIVLLSLIALFVLLGSPSCMALQRQPQCQTSKDCNPTACGGESMHCVAGVCLCPPEIRKSVACSRDSDCVGKCPPQSIPSCFKGKCVCGTN</sequence>
<keyword evidence="1" id="KW-0732">Signal</keyword>
<accession>A0AAV9KQR1</accession>
<dbReference type="AlphaFoldDB" id="A0AAV9KQR1"/>
<evidence type="ECO:0000256" key="1">
    <source>
        <dbReference type="SAM" id="SignalP"/>
    </source>
</evidence>